<evidence type="ECO:0000313" key="2">
    <source>
        <dbReference type="Proteomes" id="UP001054945"/>
    </source>
</evidence>
<dbReference type="EMBL" id="BPLR01005847">
    <property type="protein sequence ID" value="GIY05467.1"/>
    <property type="molecule type" value="Genomic_DNA"/>
</dbReference>
<evidence type="ECO:0000313" key="1">
    <source>
        <dbReference type="EMBL" id="GIY05467.1"/>
    </source>
</evidence>
<comment type="caution">
    <text evidence="1">The sequence shown here is derived from an EMBL/GenBank/DDBJ whole genome shotgun (WGS) entry which is preliminary data.</text>
</comment>
<name>A0AAV4Q817_CAEEX</name>
<keyword evidence="2" id="KW-1185">Reference proteome</keyword>
<accession>A0AAV4Q817</accession>
<proteinExistence type="predicted"/>
<dbReference type="Proteomes" id="UP001054945">
    <property type="component" value="Unassembled WGS sequence"/>
</dbReference>
<gene>
    <name evidence="1" type="ORF">CEXT_396951</name>
</gene>
<dbReference type="AlphaFoldDB" id="A0AAV4Q817"/>
<protein>
    <submittedName>
        <fullName evidence="1">Uncharacterized protein</fullName>
    </submittedName>
</protein>
<sequence length="222" mass="25663">MQTYVWQSWTAYLDASDVVCRTHLIINPFTQFSLAQEGRPPLTDDFSHEADPSFCEAGTNSRRNLVNRWCRSFPTGARQPDDATEKTFFLGAEGYVDVIKGRGASQFTTRLPIPWGVFAFEKWVKEEVFVKEFSAQRAECHVWLLARLCGAELTPEKTFGSLGLRFKGKLFNDEVSISVQEKFDKWNLLILKRMTLRKEYHEQRAAFDDMVVIVNREMAFDQ</sequence>
<organism evidence="1 2">
    <name type="scientific">Caerostris extrusa</name>
    <name type="common">Bark spider</name>
    <name type="synonym">Caerostris bankana</name>
    <dbReference type="NCBI Taxonomy" id="172846"/>
    <lineage>
        <taxon>Eukaryota</taxon>
        <taxon>Metazoa</taxon>
        <taxon>Ecdysozoa</taxon>
        <taxon>Arthropoda</taxon>
        <taxon>Chelicerata</taxon>
        <taxon>Arachnida</taxon>
        <taxon>Araneae</taxon>
        <taxon>Araneomorphae</taxon>
        <taxon>Entelegynae</taxon>
        <taxon>Araneoidea</taxon>
        <taxon>Araneidae</taxon>
        <taxon>Caerostris</taxon>
    </lineage>
</organism>
<reference evidence="1 2" key="1">
    <citation type="submission" date="2021-06" db="EMBL/GenBank/DDBJ databases">
        <title>Caerostris extrusa draft genome.</title>
        <authorList>
            <person name="Kono N."/>
            <person name="Arakawa K."/>
        </authorList>
    </citation>
    <scope>NUCLEOTIDE SEQUENCE [LARGE SCALE GENOMIC DNA]</scope>
</reference>